<dbReference type="Pfam" id="PF00581">
    <property type="entry name" value="Rhodanese"/>
    <property type="match status" value="1"/>
</dbReference>
<reference evidence="2 3" key="1">
    <citation type="submission" date="2016-10" db="EMBL/GenBank/DDBJ databases">
        <authorList>
            <person name="de Groot N.N."/>
        </authorList>
    </citation>
    <scope>NUCLEOTIDE SEQUENCE [LARGE SCALE GENOMIC DNA]</scope>
    <source>
        <strain evidence="2 3">DSM 21632</strain>
    </source>
</reference>
<dbReference type="STRING" id="568899.SAMN05192534_11362"/>
<dbReference type="PANTHER" id="PTHR43031">
    <property type="entry name" value="FAD-DEPENDENT OXIDOREDUCTASE"/>
    <property type="match status" value="1"/>
</dbReference>
<organism evidence="2 3">
    <name type="scientific">Alteribacillus persepolensis</name>
    <dbReference type="NCBI Taxonomy" id="568899"/>
    <lineage>
        <taxon>Bacteria</taxon>
        <taxon>Bacillati</taxon>
        <taxon>Bacillota</taxon>
        <taxon>Bacilli</taxon>
        <taxon>Bacillales</taxon>
        <taxon>Bacillaceae</taxon>
        <taxon>Alteribacillus</taxon>
    </lineage>
</organism>
<dbReference type="PANTHER" id="PTHR43031:SF17">
    <property type="entry name" value="SULFURTRANSFERASE YTWF-RELATED"/>
    <property type="match status" value="1"/>
</dbReference>
<feature type="domain" description="Rhodanese" evidence="1">
    <location>
        <begin position="40"/>
        <end position="120"/>
    </location>
</feature>
<keyword evidence="2" id="KW-0808">Transferase</keyword>
<dbReference type="SUPFAM" id="SSF52821">
    <property type="entry name" value="Rhodanese/Cell cycle control phosphatase"/>
    <property type="match status" value="1"/>
</dbReference>
<dbReference type="Gene3D" id="3.40.250.10">
    <property type="entry name" value="Rhodanese-like domain"/>
    <property type="match status" value="1"/>
</dbReference>
<name>A0A1G8FWW8_9BACI</name>
<accession>A0A1G8FWW8</accession>
<evidence type="ECO:0000259" key="1">
    <source>
        <dbReference type="PROSITE" id="PS50206"/>
    </source>
</evidence>
<dbReference type="InterPro" id="IPR036873">
    <property type="entry name" value="Rhodanese-like_dom_sf"/>
</dbReference>
<dbReference type="Proteomes" id="UP000199163">
    <property type="component" value="Unassembled WGS sequence"/>
</dbReference>
<keyword evidence="3" id="KW-1185">Reference proteome</keyword>
<dbReference type="RefSeq" id="WP_091273967.1">
    <property type="nucleotide sequence ID" value="NZ_FNDK01000013.1"/>
</dbReference>
<dbReference type="SMART" id="SM00450">
    <property type="entry name" value="RHOD"/>
    <property type="match status" value="1"/>
</dbReference>
<dbReference type="CDD" id="cd00158">
    <property type="entry name" value="RHOD"/>
    <property type="match status" value="1"/>
</dbReference>
<dbReference type="GO" id="GO:0016740">
    <property type="term" value="F:transferase activity"/>
    <property type="evidence" value="ECO:0007669"/>
    <property type="project" value="UniProtKB-KW"/>
</dbReference>
<dbReference type="PROSITE" id="PS50206">
    <property type="entry name" value="RHODANESE_3"/>
    <property type="match status" value="1"/>
</dbReference>
<dbReference type="AlphaFoldDB" id="A0A1G8FWW8"/>
<dbReference type="EMBL" id="FNDK01000013">
    <property type="protein sequence ID" value="SDH86652.1"/>
    <property type="molecule type" value="Genomic_DNA"/>
</dbReference>
<gene>
    <name evidence="2" type="ORF">SAMN05192534_11362</name>
</gene>
<dbReference type="OrthoDB" id="9800872at2"/>
<evidence type="ECO:0000313" key="3">
    <source>
        <dbReference type="Proteomes" id="UP000199163"/>
    </source>
</evidence>
<evidence type="ECO:0000313" key="2">
    <source>
        <dbReference type="EMBL" id="SDH86652.1"/>
    </source>
</evidence>
<proteinExistence type="predicted"/>
<dbReference type="InterPro" id="IPR050229">
    <property type="entry name" value="GlpE_sulfurtransferase"/>
</dbReference>
<dbReference type="InterPro" id="IPR001763">
    <property type="entry name" value="Rhodanese-like_dom"/>
</dbReference>
<protein>
    <submittedName>
        <fullName evidence="2">Rhodanese-related sulfurtransferase</fullName>
    </submittedName>
</protein>
<sequence length="120" mass="13572">MDIILQGIFIALMLWFIISRFVPVKGITNINPAEAKKQLKGNNTQGIDVRTPAEYQSHHSKLFQNIPLSNLSSKSKELDPEKEIIVICQSGMRSMKAAKMLKKQGFKHIYNVKGGMSAWR</sequence>